<evidence type="ECO:0000259" key="2">
    <source>
        <dbReference type="Pfam" id="PF01370"/>
    </source>
</evidence>
<dbReference type="Proteomes" id="UP001597497">
    <property type="component" value="Unassembled WGS sequence"/>
</dbReference>
<proteinExistence type="inferred from homology"/>
<feature type="domain" description="NAD-dependent epimerase/dehydratase" evidence="2">
    <location>
        <begin position="3"/>
        <end position="129"/>
    </location>
</feature>
<organism evidence="4 5">
    <name type="scientific">Marinicrinis sediminis</name>
    <dbReference type="NCBI Taxonomy" id="1652465"/>
    <lineage>
        <taxon>Bacteria</taxon>
        <taxon>Bacillati</taxon>
        <taxon>Bacillota</taxon>
        <taxon>Bacilli</taxon>
        <taxon>Bacillales</taxon>
        <taxon>Paenibacillaceae</taxon>
    </lineage>
</organism>
<dbReference type="InterPro" id="IPR036291">
    <property type="entry name" value="NAD(P)-bd_dom_sf"/>
</dbReference>
<dbReference type="CDD" id="cd05242">
    <property type="entry name" value="SDR_a8"/>
    <property type="match status" value="1"/>
</dbReference>
<dbReference type="SUPFAM" id="SSF51735">
    <property type="entry name" value="NAD(P)-binding Rossmann-fold domains"/>
    <property type="match status" value="1"/>
</dbReference>
<sequence>MRILIGGASGFIGQRLMARCKQEGYQVTTLTRGPTRQASYGLAAVNWDELLTHQEQLEGVDVIVNLAGETISQRWTEDAKERILQSRLETTHAIARLVAGMTHKPKAVINSSGMNVYGTSLSKKFDETSTDRGDDFLAEVVQKWEEAVDTIEVERRVKLRTGLVLGREGGALPKMVLPYRLFVGGRIGSGRQWHSWIHIEDMVRIILFAIVHADLEGPVNCTTPKPVTNDQFGRTIAGVLHRPHFLPAPAAAFKLMFGEMSQLLLEGQYVYSSKLKLHGFDFQYPDLKSALTDLLGR</sequence>
<comment type="caution">
    <text evidence="4">The sequence shown here is derived from an EMBL/GenBank/DDBJ whole genome shotgun (WGS) entry which is preliminary data.</text>
</comment>
<dbReference type="Pfam" id="PF08338">
    <property type="entry name" value="DUF1731"/>
    <property type="match status" value="1"/>
</dbReference>
<feature type="domain" description="DUF1731" evidence="3">
    <location>
        <begin position="248"/>
        <end position="294"/>
    </location>
</feature>
<dbReference type="NCBIfam" id="TIGR01777">
    <property type="entry name" value="yfcH"/>
    <property type="match status" value="1"/>
</dbReference>
<dbReference type="InterPro" id="IPR013549">
    <property type="entry name" value="DUF1731"/>
</dbReference>
<evidence type="ECO:0000259" key="3">
    <source>
        <dbReference type="Pfam" id="PF08338"/>
    </source>
</evidence>
<protein>
    <submittedName>
        <fullName evidence="4">TIGR01777 family oxidoreductase</fullName>
    </submittedName>
</protein>
<dbReference type="Pfam" id="PF01370">
    <property type="entry name" value="Epimerase"/>
    <property type="match status" value="1"/>
</dbReference>
<dbReference type="PANTHER" id="PTHR11092:SF0">
    <property type="entry name" value="EPIMERASE FAMILY PROTEIN SDR39U1"/>
    <property type="match status" value="1"/>
</dbReference>
<reference evidence="5" key="1">
    <citation type="journal article" date="2019" name="Int. J. Syst. Evol. Microbiol.">
        <title>The Global Catalogue of Microorganisms (GCM) 10K type strain sequencing project: providing services to taxonomists for standard genome sequencing and annotation.</title>
        <authorList>
            <consortium name="The Broad Institute Genomics Platform"/>
            <consortium name="The Broad Institute Genome Sequencing Center for Infectious Disease"/>
            <person name="Wu L."/>
            <person name="Ma J."/>
        </authorList>
    </citation>
    <scope>NUCLEOTIDE SEQUENCE [LARGE SCALE GENOMIC DNA]</scope>
    <source>
        <strain evidence="5">KCTC 33676</strain>
    </source>
</reference>
<evidence type="ECO:0000256" key="1">
    <source>
        <dbReference type="ARBA" id="ARBA00009353"/>
    </source>
</evidence>
<keyword evidence="5" id="KW-1185">Reference proteome</keyword>
<evidence type="ECO:0000313" key="4">
    <source>
        <dbReference type="EMBL" id="MFD2673457.1"/>
    </source>
</evidence>
<dbReference type="EMBL" id="JBHUMM010000044">
    <property type="protein sequence ID" value="MFD2673457.1"/>
    <property type="molecule type" value="Genomic_DNA"/>
</dbReference>
<evidence type="ECO:0000313" key="5">
    <source>
        <dbReference type="Proteomes" id="UP001597497"/>
    </source>
</evidence>
<accession>A0ABW5REG3</accession>
<dbReference type="RefSeq" id="WP_379931045.1">
    <property type="nucleotide sequence ID" value="NZ_JBHUMM010000044.1"/>
</dbReference>
<dbReference type="InterPro" id="IPR001509">
    <property type="entry name" value="Epimerase_deHydtase"/>
</dbReference>
<name>A0ABW5REG3_9BACL</name>
<dbReference type="PANTHER" id="PTHR11092">
    <property type="entry name" value="SUGAR NUCLEOTIDE EPIMERASE RELATED"/>
    <property type="match status" value="1"/>
</dbReference>
<gene>
    <name evidence="4" type="ORF">ACFSUC_18065</name>
</gene>
<comment type="similarity">
    <text evidence="1">Belongs to the NAD(P)-dependent epimerase/dehydratase family. SDR39U1 subfamily.</text>
</comment>
<dbReference type="InterPro" id="IPR010099">
    <property type="entry name" value="SDR39U1"/>
</dbReference>
<dbReference type="Gene3D" id="3.40.50.720">
    <property type="entry name" value="NAD(P)-binding Rossmann-like Domain"/>
    <property type="match status" value="1"/>
</dbReference>